<reference evidence="1 2" key="1">
    <citation type="submission" date="2015-11" db="EMBL/GenBank/DDBJ databases">
        <title>Draft genome sequences of new species of the genus Lactobacillus isolated from orchardgrass silage.</title>
        <authorList>
            <person name="Tohno M."/>
            <person name="Tanizawa Y."/>
            <person name="Arita M."/>
        </authorList>
    </citation>
    <scope>NUCLEOTIDE SEQUENCE [LARGE SCALE GENOMIC DNA]</scope>
    <source>
        <strain evidence="1 2">IWT25</strain>
    </source>
</reference>
<name>A0A1Z5IUL1_9LACO</name>
<protein>
    <submittedName>
        <fullName evidence="1">Phage protein</fullName>
    </submittedName>
</protein>
<dbReference type="Proteomes" id="UP000198414">
    <property type="component" value="Unassembled WGS sequence"/>
</dbReference>
<gene>
    <name evidence="1" type="ORF">IWT25_00670</name>
</gene>
<comment type="caution">
    <text evidence="1">The sequence shown here is derived from an EMBL/GenBank/DDBJ whole genome shotgun (WGS) entry which is preliminary data.</text>
</comment>
<proteinExistence type="predicted"/>
<dbReference type="RefSeq" id="WP_089120681.1">
    <property type="nucleotide sequence ID" value="NZ_BCMI01000005.1"/>
</dbReference>
<evidence type="ECO:0000313" key="1">
    <source>
        <dbReference type="EMBL" id="GAX05366.1"/>
    </source>
</evidence>
<sequence length="279" mass="31703">MEADDLLVKHEGMPEFAMSNIPGLVYLGLSRPSPTPATNYQTFPTHDGEVQYGDVALGPLTMNAKFYLESETDNEFKIKQQELFDQLFDRRLIQVRESLRPGIVADCVMQTFDFDTIGDYNDDRNLTIPLEIPSGFRYSYYRSDDPLLWSKENYQFGMNLPFDKALHRYEFTNPQFNVYNPSSIPIQPFEQMHDLVITIKAIGSPMIRNNTTGTEFAYTKTMKADDTLVLDGVDAKLNGEFCGQNTDLGVISLARGVNQFHVSGCTLTSIKFSFPFLYV</sequence>
<accession>A0A1Z5IUL1</accession>
<organism evidence="1 2">
    <name type="scientific">Secundilactobacillus pentosiphilus</name>
    <dbReference type="NCBI Taxonomy" id="1714682"/>
    <lineage>
        <taxon>Bacteria</taxon>
        <taxon>Bacillati</taxon>
        <taxon>Bacillota</taxon>
        <taxon>Bacilli</taxon>
        <taxon>Lactobacillales</taxon>
        <taxon>Lactobacillaceae</taxon>
        <taxon>Secundilactobacillus</taxon>
    </lineage>
</organism>
<dbReference type="OrthoDB" id="2194642at2"/>
<dbReference type="AlphaFoldDB" id="A0A1Z5IUL1"/>
<evidence type="ECO:0000313" key="2">
    <source>
        <dbReference type="Proteomes" id="UP000198414"/>
    </source>
</evidence>
<dbReference type="EMBL" id="BCMI01000005">
    <property type="protein sequence ID" value="GAX05366.1"/>
    <property type="molecule type" value="Genomic_DNA"/>
</dbReference>